<evidence type="ECO:0000256" key="7">
    <source>
        <dbReference type="SAM" id="SignalP"/>
    </source>
</evidence>
<sequence>MALRGLVALALLVLISRFSSCYLPPTPSSHGFIQCLTENIPSELIFTPGSRNFTGVLVSTIRNSRFLSANTAICIVTVTDASHVQAAVRCGRANGVRLRVRSGGHDYEGLSYRSVRPETFAVVDLADLRAITITTDGEHWAWVDSGATVGELYHTIGKHSTELAFPAGVCPTLGIGGHLSGGGIGSMMRKYGLSVDNVVDAKLVDASGDLLGSRAAMGEDLFWAIRGGGGESFGVVVSWKLRLVKVPSTVTVLRISRTLEQGAVDAVTKWQHVAPTLPDGINMEVLVQGRQAVFQSLYLGACHHILPTLASRLPELNATAADCNEMTWLESAAFINFGNTNTTALLDRSTGRLDSFFKNKSDYVRRAVARGVWLEIFTNWLSTNGSGLLILEPHGGLVGSIPAGATPYPHRSGVLYNIQYVASWSAGDGSSAAMNWVHSLYDFMGQHVSKSPREAYANFRDLDIGENKVVKDVSTFHNATVWGHKYFGSNFQRLATVKGKVDPTDYFRNEQSIPPLLETN</sequence>
<keyword evidence="4 7" id="KW-0732">Signal</keyword>
<dbReference type="InterPro" id="IPR016167">
    <property type="entry name" value="FAD-bd_PCMH_sub1"/>
</dbReference>
<accession>A0A8T0R9K2</accession>
<gene>
    <name evidence="9" type="ORF">PVAP13_6KG071900</name>
</gene>
<comment type="caution">
    <text evidence="9">The sequence shown here is derived from an EMBL/GenBank/DDBJ whole genome shotgun (WGS) entry which is preliminary data.</text>
</comment>
<dbReference type="InterPro" id="IPR016166">
    <property type="entry name" value="FAD-bd_PCMH"/>
</dbReference>
<evidence type="ECO:0000256" key="2">
    <source>
        <dbReference type="ARBA" id="ARBA00005466"/>
    </source>
</evidence>
<keyword evidence="6" id="KW-0325">Glycoprotein</keyword>
<reference evidence="9" key="1">
    <citation type="submission" date="2020-05" db="EMBL/GenBank/DDBJ databases">
        <title>WGS assembly of Panicum virgatum.</title>
        <authorList>
            <person name="Lovell J.T."/>
            <person name="Jenkins J."/>
            <person name="Shu S."/>
            <person name="Juenger T.E."/>
            <person name="Schmutz J."/>
        </authorList>
    </citation>
    <scope>NUCLEOTIDE SEQUENCE</scope>
    <source>
        <strain evidence="9">AP13</strain>
    </source>
</reference>
<comment type="cofactor">
    <cofactor evidence="1">
        <name>FAD</name>
        <dbReference type="ChEBI" id="CHEBI:57692"/>
    </cofactor>
</comment>
<dbReference type="PANTHER" id="PTHR32448">
    <property type="entry name" value="OS08G0158400 PROTEIN"/>
    <property type="match status" value="1"/>
</dbReference>
<dbReference type="GO" id="GO:0016491">
    <property type="term" value="F:oxidoreductase activity"/>
    <property type="evidence" value="ECO:0007669"/>
    <property type="project" value="InterPro"/>
</dbReference>
<keyword evidence="10" id="KW-1185">Reference proteome</keyword>
<feature type="signal peptide" evidence="7">
    <location>
        <begin position="1"/>
        <end position="21"/>
    </location>
</feature>
<dbReference type="Pfam" id="PF01565">
    <property type="entry name" value="FAD_binding_4"/>
    <property type="match status" value="1"/>
</dbReference>
<organism evidence="9 10">
    <name type="scientific">Panicum virgatum</name>
    <name type="common">Blackwell switchgrass</name>
    <dbReference type="NCBI Taxonomy" id="38727"/>
    <lineage>
        <taxon>Eukaryota</taxon>
        <taxon>Viridiplantae</taxon>
        <taxon>Streptophyta</taxon>
        <taxon>Embryophyta</taxon>
        <taxon>Tracheophyta</taxon>
        <taxon>Spermatophyta</taxon>
        <taxon>Magnoliopsida</taxon>
        <taxon>Liliopsida</taxon>
        <taxon>Poales</taxon>
        <taxon>Poaceae</taxon>
        <taxon>PACMAD clade</taxon>
        <taxon>Panicoideae</taxon>
        <taxon>Panicodae</taxon>
        <taxon>Paniceae</taxon>
        <taxon>Panicinae</taxon>
        <taxon>Panicum</taxon>
        <taxon>Panicum sect. Hiantes</taxon>
    </lineage>
</organism>
<dbReference type="InterPro" id="IPR006094">
    <property type="entry name" value="Oxid_FAD_bind_N"/>
</dbReference>
<dbReference type="Gene3D" id="3.40.462.20">
    <property type="match status" value="1"/>
</dbReference>
<feature type="domain" description="FAD-binding PCMH-type" evidence="8">
    <location>
        <begin position="68"/>
        <end position="246"/>
    </location>
</feature>
<keyword evidence="3" id="KW-0285">Flavoprotein</keyword>
<proteinExistence type="inferred from homology"/>
<dbReference type="Proteomes" id="UP000823388">
    <property type="component" value="Chromosome 6K"/>
</dbReference>
<evidence type="ECO:0000256" key="4">
    <source>
        <dbReference type="ARBA" id="ARBA00022729"/>
    </source>
</evidence>
<dbReference type="GO" id="GO:0071949">
    <property type="term" value="F:FAD binding"/>
    <property type="evidence" value="ECO:0007669"/>
    <property type="project" value="InterPro"/>
</dbReference>
<dbReference type="InterPro" id="IPR012951">
    <property type="entry name" value="BBE"/>
</dbReference>
<dbReference type="AlphaFoldDB" id="A0A8T0R9K2"/>
<dbReference type="InterPro" id="IPR016169">
    <property type="entry name" value="FAD-bd_PCMH_sub2"/>
</dbReference>
<dbReference type="Gene3D" id="3.30.43.10">
    <property type="entry name" value="Uridine Diphospho-n-acetylenolpyruvylglucosamine Reductase, domain 2"/>
    <property type="match status" value="1"/>
</dbReference>
<evidence type="ECO:0000313" key="10">
    <source>
        <dbReference type="Proteomes" id="UP000823388"/>
    </source>
</evidence>
<name>A0A8T0R9K2_PANVG</name>
<evidence type="ECO:0000256" key="3">
    <source>
        <dbReference type="ARBA" id="ARBA00022630"/>
    </source>
</evidence>
<dbReference type="PROSITE" id="PS51387">
    <property type="entry name" value="FAD_PCMH"/>
    <property type="match status" value="1"/>
</dbReference>
<evidence type="ECO:0000256" key="5">
    <source>
        <dbReference type="ARBA" id="ARBA00022827"/>
    </source>
</evidence>
<evidence type="ECO:0000256" key="1">
    <source>
        <dbReference type="ARBA" id="ARBA00001974"/>
    </source>
</evidence>
<evidence type="ECO:0000313" key="9">
    <source>
        <dbReference type="EMBL" id="KAG2581850.1"/>
    </source>
</evidence>
<feature type="chain" id="PRO_5035738625" description="FAD-binding PCMH-type domain-containing protein" evidence="7">
    <location>
        <begin position="22"/>
        <end position="520"/>
    </location>
</feature>
<dbReference type="EMBL" id="CM029047">
    <property type="protein sequence ID" value="KAG2581850.1"/>
    <property type="molecule type" value="Genomic_DNA"/>
</dbReference>
<dbReference type="Pfam" id="PF08031">
    <property type="entry name" value="BBE"/>
    <property type="match status" value="1"/>
</dbReference>
<evidence type="ECO:0000256" key="6">
    <source>
        <dbReference type="ARBA" id="ARBA00023180"/>
    </source>
</evidence>
<comment type="similarity">
    <text evidence="2">Belongs to the oxygen-dependent FAD-linked oxidoreductase family.</text>
</comment>
<dbReference type="Gene3D" id="3.30.465.10">
    <property type="match status" value="1"/>
</dbReference>
<dbReference type="SUPFAM" id="SSF56176">
    <property type="entry name" value="FAD-binding/transporter-associated domain-like"/>
    <property type="match status" value="1"/>
</dbReference>
<keyword evidence="5" id="KW-0274">FAD</keyword>
<evidence type="ECO:0000259" key="8">
    <source>
        <dbReference type="PROSITE" id="PS51387"/>
    </source>
</evidence>
<protein>
    <recommendedName>
        <fullName evidence="8">FAD-binding PCMH-type domain-containing protein</fullName>
    </recommendedName>
</protein>
<dbReference type="InterPro" id="IPR036318">
    <property type="entry name" value="FAD-bd_PCMH-like_sf"/>
</dbReference>